<organism evidence="2 3">
    <name type="scientific">Parerythrobacter lacustris</name>
    <dbReference type="NCBI Taxonomy" id="2969984"/>
    <lineage>
        <taxon>Bacteria</taxon>
        <taxon>Pseudomonadati</taxon>
        <taxon>Pseudomonadota</taxon>
        <taxon>Alphaproteobacteria</taxon>
        <taxon>Sphingomonadales</taxon>
        <taxon>Erythrobacteraceae</taxon>
        <taxon>Parerythrobacter</taxon>
    </lineage>
</organism>
<dbReference type="SUPFAM" id="SSF53335">
    <property type="entry name" value="S-adenosyl-L-methionine-dependent methyltransferases"/>
    <property type="match status" value="1"/>
</dbReference>
<dbReference type="InterPro" id="IPR010342">
    <property type="entry name" value="DUF938"/>
</dbReference>
<dbReference type="GO" id="GO:0032259">
    <property type="term" value="P:methylation"/>
    <property type="evidence" value="ECO:0007669"/>
    <property type="project" value="UniProtKB-KW"/>
</dbReference>
<comment type="caution">
    <text evidence="2">The sequence shown here is derived from an EMBL/GenBank/DDBJ whole genome shotgun (WGS) entry which is preliminary data.</text>
</comment>
<evidence type="ECO:0000313" key="2">
    <source>
        <dbReference type="EMBL" id="MCR2835025.1"/>
    </source>
</evidence>
<reference evidence="2 3" key="1">
    <citation type="submission" date="2022-08" db="EMBL/GenBank/DDBJ databases">
        <title>Polyphasic taxonomy analysis of Qipengyuania sp.RS5-5.</title>
        <authorList>
            <person name="Xamxidin M."/>
            <person name="Wu M."/>
        </authorList>
    </citation>
    <scope>NUCLEOTIDE SEQUENCE [LARGE SCALE GENOMIC DNA]</scope>
    <source>
        <strain evidence="2 3">RS5-5</strain>
    </source>
</reference>
<keyword evidence="3" id="KW-1185">Reference proteome</keyword>
<protein>
    <submittedName>
        <fullName evidence="2">Class I SAM-dependent methyltransferase</fullName>
    </submittedName>
</protein>
<dbReference type="Gene3D" id="3.40.50.150">
    <property type="entry name" value="Vaccinia Virus protein VP39"/>
    <property type="match status" value="1"/>
</dbReference>
<gene>
    <name evidence="2" type="ORF">NSO95_13835</name>
</gene>
<dbReference type="Proteomes" id="UP001206067">
    <property type="component" value="Unassembled WGS sequence"/>
</dbReference>
<dbReference type="GO" id="GO:0008168">
    <property type="term" value="F:methyltransferase activity"/>
    <property type="evidence" value="ECO:0007669"/>
    <property type="project" value="UniProtKB-KW"/>
</dbReference>
<dbReference type="Pfam" id="PF06080">
    <property type="entry name" value="DUF938"/>
    <property type="match status" value="1"/>
</dbReference>
<evidence type="ECO:0000313" key="3">
    <source>
        <dbReference type="Proteomes" id="UP001206067"/>
    </source>
</evidence>
<keyword evidence="2" id="KW-0808">Transferase</keyword>
<keyword evidence="2" id="KW-0489">Methyltransferase</keyword>
<accession>A0ABT1XTM7</accession>
<dbReference type="InterPro" id="IPR029063">
    <property type="entry name" value="SAM-dependent_MTases_sf"/>
</dbReference>
<feature type="region of interest" description="Disordered" evidence="1">
    <location>
        <begin position="1"/>
        <end position="24"/>
    </location>
</feature>
<evidence type="ECO:0000256" key="1">
    <source>
        <dbReference type="SAM" id="MobiDB-lite"/>
    </source>
</evidence>
<sequence length="214" mass="23327">MADRAGKARPAGGEGALKRHAPATARNSEAIAEVLAAELSNPGTVLEIASGSGEHAVHFARRFPHFIWQPTDADPEAVASIEAWREESRLANIAQPVLHDAATEHWPAGPLDAIFCANMIHISPWDSAMGLFAGAGRCLAPGGKLVVYGPFFEQGVEPAQSNLDFDASLRSRDPRWGIRKVEDCDRLARDVRLERSARHEMPANNLTLVWTRRP</sequence>
<proteinExistence type="predicted"/>
<dbReference type="EMBL" id="JANKHH010000007">
    <property type="protein sequence ID" value="MCR2835025.1"/>
    <property type="molecule type" value="Genomic_DNA"/>
</dbReference>
<dbReference type="PANTHER" id="PTHR20974:SF0">
    <property type="entry name" value="UPF0585 PROTEIN CG18661"/>
    <property type="match status" value="1"/>
</dbReference>
<dbReference type="CDD" id="cd02440">
    <property type="entry name" value="AdoMet_MTases"/>
    <property type="match status" value="1"/>
</dbReference>
<dbReference type="PANTHER" id="PTHR20974">
    <property type="entry name" value="UPF0585 PROTEIN CG18661"/>
    <property type="match status" value="1"/>
</dbReference>
<name>A0ABT1XTM7_9SPHN</name>
<dbReference type="RefSeq" id="WP_257596896.1">
    <property type="nucleotide sequence ID" value="NZ_JANKHH010000007.1"/>
</dbReference>